<dbReference type="Pfam" id="PF13715">
    <property type="entry name" value="CarbopepD_reg_2"/>
    <property type="match status" value="1"/>
</dbReference>
<evidence type="ECO:0000256" key="5">
    <source>
        <dbReference type="ARBA" id="ARBA00023136"/>
    </source>
</evidence>
<dbReference type="InterPro" id="IPR037066">
    <property type="entry name" value="Plug_dom_sf"/>
</dbReference>
<protein>
    <submittedName>
        <fullName evidence="10">SusC/RagA family TonB-linked outer membrane protein</fullName>
    </submittedName>
</protein>
<comment type="subcellular location">
    <subcellularLocation>
        <location evidence="1 7">Cell outer membrane</location>
        <topology evidence="1 7">Multi-pass membrane protein</topology>
    </subcellularLocation>
</comment>
<dbReference type="KEGG" id="ada:A5CPEGH6_12620"/>
<dbReference type="Gene3D" id="2.170.130.10">
    <property type="entry name" value="TonB-dependent receptor, plug domain"/>
    <property type="match status" value="1"/>
</dbReference>
<dbReference type="SUPFAM" id="SSF56935">
    <property type="entry name" value="Porins"/>
    <property type="match status" value="1"/>
</dbReference>
<dbReference type="Gene3D" id="2.60.40.1120">
    <property type="entry name" value="Carboxypeptidase-like, regulatory domain"/>
    <property type="match status" value="1"/>
</dbReference>
<evidence type="ECO:0000256" key="7">
    <source>
        <dbReference type="PROSITE-ProRule" id="PRU01360"/>
    </source>
</evidence>
<dbReference type="GO" id="GO:0009279">
    <property type="term" value="C:cell outer membrane"/>
    <property type="evidence" value="ECO:0007669"/>
    <property type="project" value="UniProtKB-SubCell"/>
</dbReference>
<evidence type="ECO:0000256" key="3">
    <source>
        <dbReference type="ARBA" id="ARBA00022452"/>
    </source>
</evidence>
<evidence type="ECO:0000256" key="6">
    <source>
        <dbReference type="ARBA" id="ARBA00023237"/>
    </source>
</evidence>
<dbReference type="OrthoDB" id="668629at2"/>
<dbReference type="GeneID" id="98673238"/>
<dbReference type="SUPFAM" id="SSF49464">
    <property type="entry name" value="Carboxypeptidase regulatory domain-like"/>
    <property type="match status" value="1"/>
</dbReference>
<dbReference type="InterPro" id="IPR039426">
    <property type="entry name" value="TonB-dep_rcpt-like"/>
</dbReference>
<dbReference type="InterPro" id="IPR023996">
    <property type="entry name" value="TonB-dep_OMP_SusC/RagA"/>
</dbReference>
<gene>
    <name evidence="10" type="ORF">A5CPEGH6_12620</name>
</gene>
<keyword evidence="6 7" id="KW-0998">Cell outer membrane</keyword>
<accession>A0A4Y1X1L8</accession>
<dbReference type="Proteomes" id="UP000319374">
    <property type="component" value="Chromosome"/>
</dbReference>
<dbReference type="PROSITE" id="PS52016">
    <property type="entry name" value="TONB_DEPENDENT_REC_3"/>
    <property type="match status" value="1"/>
</dbReference>
<sequence length="1108" mass="124676">MHTFTFRFSRIPRLLLLVTLLCRAVLTAQAQGGGEPVDMNATLTIDAEGTPVTAVLDEITRKKGIRFAYDPEDIRQLPAVTGHFKNIRVYELLGKCLEGTNFKYETENDFVVIYDTSGKTRKFTVSGTVYDPNKNPLAGASVILKGGNGQGVSADGDGRFSITFTSKTSPAVLEIGFLGMESRRIAVTGSAKGLKVSLKEGGTQIEDVVVNGMFTRNKNTYTGSVTTIKGEDLVSISNTNIMTALSAVTPGMVVVDNNALGSNPNAIPEILIRGSNSIATSAEEKAYNNPLIILDGAEITMEELYDLDMYEIERIDVLKDAQAAIVYGDRAANGVIVIERQQVTDSKPRLSYNFVPELSIPDLSSMNLCNAAQKLELERLAGLYTTENGSMDEAYAYKLQNVRRGVNTDWIRAPLRVPFSHTHSLSLSGRAQKIDYRTSLRFSDKYGVMKGDNRRNYTLNFSIGYHMRDKLTLRYTANYSLTDAKESPYGDFSAYTRLNPYDTPFDEYGNLVKAFNFDPEDTSTSGDGHQVNPLYNATLSSFETTRDQTLRNTVDAKWYVTKDFFITGQFNVDIKTNQYDRYTSPEDATYLGETDPAKRGEYRLGTGKAFNYDGKIVLNYGRNLDDRGTGFVVNAGADIQHTNTTTSYTTAIGFLKDDLSDIKYALGYSPSSLPSGTETLLAKVGFFASGNFYFRNRYFADISYRTSGSSAYGSENRFAPMWSFGLGWNLHKEAFLERAKWIDVLRLTWSWGYNGQTTGNPYQAITTYKYDNDYLYYTGVGAVPIRMGNPELKWQRVLKNNFGLDMTLFKERLVIGFDYFRNTTKDQLMSIPLPASTGAEDITVNFGENQNVGYEFSVAAQVIRSKNWAWTTVINGSHVKDRINRISTTLKNTSYQIEEDSPLRLRFREGGSQYDIYAVRSAGIDPATGQEIFIDRNGEYTFRYDADDEVVVGNTQPKLQGTWLNTLRYKGWSLNLVFSYKFGGDTYNKTLWSKVEDIDPRYNVDARAFTDRWKRPGDLSRFLAIKEIRPEDSSYSSERFVERLNELWLSSAMLTYEFQAKFLKRIGFKRLAIGVGVSDIFRLSTVKYERGTSYPYSRTINLVFRPTF</sequence>
<dbReference type="EMBL" id="AP019736">
    <property type="protein sequence ID" value="BBL06624.1"/>
    <property type="molecule type" value="Genomic_DNA"/>
</dbReference>
<keyword evidence="4 7" id="KW-0812">Transmembrane</keyword>
<reference evidence="11" key="1">
    <citation type="submission" date="2019-06" db="EMBL/GenBank/DDBJ databases">
        <title>Alistipes onderdonkii subsp. vulgaris subsp. nov., Alistipes dispar sp. nov. and Alistipes communis sp. nov., isolated from human faeces, and creation of Alistipes onderdonkii subsp. onderdonkii subsp. nov.</title>
        <authorList>
            <person name="Sakamoto M."/>
            <person name="Ikeyama N."/>
            <person name="Ogata Y."/>
            <person name="Suda W."/>
            <person name="Iino T."/>
            <person name="Hattori M."/>
            <person name="Ohkuma M."/>
        </authorList>
    </citation>
    <scope>NUCLEOTIDE SEQUENCE [LARGE SCALE GENOMIC DNA]</scope>
    <source>
        <strain evidence="11">5CPEGH6</strain>
    </source>
</reference>
<evidence type="ECO:0000256" key="1">
    <source>
        <dbReference type="ARBA" id="ARBA00004571"/>
    </source>
</evidence>
<feature type="signal peptide" evidence="8">
    <location>
        <begin position="1"/>
        <end position="30"/>
    </location>
</feature>
<dbReference type="Gene3D" id="2.40.170.20">
    <property type="entry name" value="TonB-dependent receptor, beta-barrel domain"/>
    <property type="match status" value="1"/>
</dbReference>
<keyword evidence="2 7" id="KW-0813">Transport</keyword>
<dbReference type="AlphaFoldDB" id="A0A4Y1X1L8"/>
<keyword evidence="5 7" id="KW-0472">Membrane</keyword>
<keyword evidence="8" id="KW-0732">Signal</keyword>
<proteinExistence type="inferred from homology"/>
<name>A0A4Y1X1L8_9BACT</name>
<dbReference type="Pfam" id="PF07715">
    <property type="entry name" value="Plug"/>
    <property type="match status" value="1"/>
</dbReference>
<organism evidence="10 11">
    <name type="scientific">Alistipes dispar</name>
    <dbReference type="NCBI Taxonomy" id="2585119"/>
    <lineage>
        <taxon>Bacteria</taxon>
        <taxon>Pseudomonadati</taxon>
        <taxon>Bacteroidota</taxon>
        <taxon>Bacteroidia</taxon>
        <taxon>Bacteroidales</taxon>
        <taxon>Rikenellaceae</taxon>
        <taxon>Alistipes</taxon>
    </lineage>
</organism>
<dbReference type="InterPro" id="IPR012910">
    <property type="entry name" value="Plug_dom"/>
</dbReference>
<evidence type="ECO:0000259" key="9">
    <source>
        <dbReference type="Pfam" id="PF07715"/>
    </source>
</evidence>
<comment type="similarity">
    <text evidence="7">Belongs to the TonB-dependent receptor family.</text>
</comment>
<evidence type="ECO:0000313" key="11">
    <source>
        <dbReference type="Proteomes" id="UP000319374"/>
    </source>
</evidence>
<dbReference type="InterPro" id="IPR008969">
    <property type="entry name" value="CarboxyPept-like_regulatory"/>
</dbReference>
<evidence type="ECO:0000256" key="4">
    <source>
        <dbReference type="ARBA" id="ARBA00022692"/>
    </source>
</evidence>
<evidence type="ECO:0000256" key="8">
    <source>
        <dbReference type="SAM" id="SignalP"/>
    </source>
</evidence>
<dbReference type="RefSeq" id="WP_141428426.1">
    <property type="nucleotide sequence ID" value="NZ_AP019736.1"/>
</dbReference>
<evidence type="ECO:0000313" key="10">
    <source>
        <dbReference type="EMBL" id="BBL06624.1"/>
    </source>
</evidence>
<evidence type="ECO:0000256" key="2">
    <source>
        <dbReference type="ARBA" id="ARBA00022448"/>
    </source>
</evidence>
<dbReference type="NCBIfam" id="TIGR04056">
    <property type="entry name" value="OMP_RagA_SusC"/>
    <property type="match status" value="1"/>
</dbReference>
<keyword evidence="3 7" id="KW-1134">Transmembrane beta strand</keyword>
<feature type="chain" id="PRO_5021269863" evidence="8">
    <location>
        <begin position="31"/>
        <end position="1108"/>
    </location>
</feature>
<feature type="domain" description="TonB-dependent receptor plug" evidence="9">
    <location>
        <begin position="219"/>
        <end position="335"/>
    </location>
</feature>
<keyword evidence="11" id="KW-1185">Reference proteome</keyword>
<dbReference type="InterPro" id="IPR036942">
    <property type="entry name" value="Beta-barrel_TonB_sf"/>
</dbReference>